<proteinExistence type="predicted"/>
<sequence length="91" mass="9643">MAKKKVIALVSADCSGCDETPLGVAAVEGQLEGVKLLLKKNATVLARDSSRKTPLCRAAETCQRDVVKLLASLGDVNQLMPEPNGPCLTHR</sequence>
<dbReference type="InterPro" id="IPR002110">
    <property type="entry name" value="Ankyrin_rpt"/>
</dbReference>
<feature type="repeat" description="ANK" evidence="1">
    <location>
        <begin position="17"/>
        <end position="49"/>
    </location>
</feature>
<evidence type="ECO:0000313" key="3">
    <source>
        <dbReference type="Proteomes" id="UP000649617"/>
    </source>
</evidence>
<dbReference type="SMART" id="SM00248">
    <property type="entry name" value="ANK"/>
    <property type="match status" value="2"/>
</dbReference>
<accession>A0A812JGE5</accession>
<dbReference type="AlphaFoldDB" id="A0A812JGE5"/>
<protein>
    <submittedName>
        <fullName evidence="2">Ankrd28 protein</fullName>
    </submittedName>
</protein>
<keyword evidence="3" id="KW-1185">Reference proteome</keyword>
<dbReference type="Pfam" id="PF12796">
    <property type="entry name" value="Ank_2"/>
    <property type="match status" value="1"/>
</dbReference>
<dbReference type="InterPro" id="IPR036770">
    <property type="entry name" value="Ankyrin_rpt-contain_sf"/>
</dbReference>
<dbReference type="OrthoDB" id="426293at2759"/>
<dbReference type="SUPFAM" id="SSF48403">
    <property type="entry name" value="Ankyrin repeat"/>
    <property type="match status" value="1"/>
</dbReference>
<dbReference type="Proteomes" id="UP000649617">
    <property type="component" value="Unassembled WGS sequence"/>
</dbReference>
<dbReference type="PROSITE" id="PS50088">
    <property type="entry name" value="ANK_REPEAT"/>
    <property type="match status" value="1"/>
</dbReference>
<comment type="caution">
    <text evidence="2">The sequence shown here is derived from an EMBL/GenBank/DDBJ whole genome shotgun (WGS) entry which is preliminary data.</text>
</comment>
<gene>
    <name evidence="2" type="primary">Ankrd28</name>
    <name evidence="2" type="ORF">SPIL2461_LOCUS2139</name>
</gene>
<keyword evidence="1" id="KW-0040">ANK repeat</keyword>
<organism evidence="2 3">
    <name type="scientific">Symbiodinium pilosum</name>
    <name type="common">Dinoflagellate</name>
    <dbReference type="NCBI Taxonomy" id="2952"/>
    <lineage>
        <taxon>Eukaryota</taxon>
        <taxon>Sar</taxon>
        <taxon>Alveolata</taxon>
        <taxon>Dinophyceae</taxon>
        <taxon>Suessiales</taxon>
        <taxon>Symbiodiniaceae</taxon>
        <taxon>Symbiodinium</taxon>
    </lineage>
</organism>
<reference evidence="2" key="1">
    <citation type="submission" date="2021-02" db="EMBL/GenBank/DDBJ databases">
        <authorList>
            <person name="Dougan E. K."/>
            <person name="Rhodes N."/>
            <person name="Thang M."/>
            <person name="Chan C."/>
        </authorList>
    </citation>
    <scope>NUCLEOTIDE SEQUENCE</scope>
</reference>
<dbReference type="EMBL" id="CAJNIZ010002248">
    <property type="protein sequence ID" value="CAE7208480.1"/>
    <property type="molecule type" value="Genomic_DNA"/>
</dbReference>
<evidence type="ECO:0000313" key="2">
    <source>
        <dbReference type="EMBL" id="CAE7208480.1"/>
    </source>
</evidence>
<dbReference type="Gene3D" id="1.25.40.20">
    <property type="entry name" value="Ankyrin repeat-containing domain"/>
    <property type="match status" value="1"/>
</dbReference>
<evidence type="ECO:0000256" key="1">
    <source>
        <dbReference type="PROSITE-ProRule" id="PRU00023"/>
    </source>
</evidence>
<name>A0A812JGE5_SYMPI</name>